<evidence type="ECO:0000313" key="2">
    <source>
        <dbReference type="EMBL" id="RMY50309.1"/>
    </source>
</evidence>
<dbReference type="Gene3D" id="3.30.420.40">
    <property type="match status" value="2"/>
</dbReference>
<reference evidence="2 3" key="1">
    <citation type="journal article" date="2018" name="BMC Genomics">
        <title>Genomic evidence for intraspecific hybridization in a clonal and extremely halotolerant yeast.</title>
        <authorList>
            <person name="Gostincar C."/>
            <person name="Stajich J.E."/>
            <person name="Zupancic J."/>
            <person name="Zalar P."/>
            <person name="Gunde-Cimerman N."/>
        </authorList>
    </citation>
    <scope>NUCLEOTIDE SEQUENCE [LARGE SCALE GENOMIC DNA]</scope>
    <source>
        <strain evidence="2 3">EXF-2682</strain>
    </source>
</reference>
<dbReference type="GO" id="GO:0016773">
    <property type="term" value="F:phosphotransferase activity, alcohol group as acceptor"/>
    <property type="evidence" value="ECO:0007669"/>
    <property type="project" value="InterPro"/>
</dbReference>
<dbReference type="OrthoDB" id="5427593at2759"/>
<sequence>MSATMTTGFSLPDGAHSKSNGQYASNGQNQPNEMQKIDGADQKQTASKPLDFTILGMNSGTAMDGIDCALVRYRQESPESVLRMELLKYDEMPVPQWIKNPVLSMLRETNTTPSLMSQLNVKLGIMFGEAVKRFCDKHDVEISEIDLIGSHGQTIWLLSMPEDGETQSAFCLGEGTVISAITGITTVTDFRMAEQAVGRQGAPLVALIDGLLLRHPTKWRICQNIGGIANLCVVPPDTAGGVDAMVDWDCGPGNMFIDNAMRYFTDGNMEYDKDGLWSARGTVNQHIVDKFLDTHKYCNRKPPKTTGRETFGDNEGQAIIDDCLEAGCNKYDTLATITRITAQNIVKQYRQFLPPFNIDVDKIDEIYMCGGGARNPSIIKYLKKQLPMASIRALDETGVPSDAKEAVSFAQQGLEAVLGRAALVPINSDSLTPNTISGKIAPGLRWREIMRDAIAFGEGRTTLPTVKEMVVDKPYSEWKVMQDGFD</sequence>
<dbReference type="SUPFAM" id="SSF53067">
    <property type="entry name" value="Actin-like ATPase domain"/>
    <property type="match status" value="1"/>
</dbReference>
<organism evidence="2 3">
    <name type="scientific">Hortaea werneckii</name>
    <name type="common">Black yeast</name>
    <name type="synonym">Cladosporium werneckii</name>
    <dbReference type="NCBI Taxonomy" id="91943"/>
    <lineage>
        <taxon>Eukaryota</taxon>
        <taxon>Fungi</taxon>
        <taxon>Dikarya</taxon>
        <taxon>Ascomycota</taxon>
        <taxon>Pezizomycotina</taxon>
        <taxon>Dothideomycetes</taxon>
        <taxon>Dothideomycetidae</taxon>
        <taxon>Mycosphaerellales</taxon>
        <taxon>Teratosphaeriaceae</taxon>
        <taxon>Hortaea</taxon>
    </lineage>
</organism>
<dbReference type="EMBL" id="QWIP01001047">
    <property type="protein sequence ID" value="RMY50309.1"/>
    <property type="molecule type" value="Genomic_DNA"/>
</dbReference>
<evidence type="ECO:0008006" key="4">
    <source>
        <dbReference type="Google" id="ProtNLM"/>
    </source>
</evidence>
<dbReference type="PANTHER" id="PTHR30605">
    <property type="entry name" value="ANHYDRO-N-ACETYLMURAMIC ACID KINASE"/>
    <property type="match status" value="1"/>
</dbReference>
<dbReference type="PANTHER" id="PTHR30605:SF0">
    <property type="entry name" value="ANHYDRO-N-ACETYLMURAMIC ACID KINASE"/>
    <property type="match status" value="1"/>
</dbReference>
<dbReference type="InterPro" id="IPR043129">
    <property type="entry name" value="ATPase_NBD"/>
</dbReference>
<dbReference type="Proteomes" id="UP000269276">
    <property type="component" value="Unassembled WGS sequence"/>
</dbReference>
<dbReference type="GO" id="GO:0006040">
    <property type="term" value="P:amino sugar metabolic process"/>
    <property type="evidence" value="ECO:0007669"/>
    <property type="project" value="InterPro"/>
</dbReference>
<feature type="compositionally biased region" description="Polar residues" evidence="1">
    <location>
        <begin position="17"/>
        <end position="33"/>
    </location>
</feature>
<comment type="caution">
    <text evidence="2">The sequence shown here is derived from an EMBL/GenBank/DDBJ whole genome shotgun (WGS) entry which is preliminary data.</text>
</comment>
<evidence type="ECO:0000313" key="3">
    <source>
        <dbReference type="Proteomes" id="UP000269276"/>
    </source>
</evidence>
<name>A0A3M7CEA9_HORWE</name>
<dbReference type="AlphaFoldDB" id="A0A3M7CEA9"/>
<feature type="region of interest" description="Disordered" evidence="1">
    <location>
        <begin position="1"/>
        <end position="43"/>
    </location>
</feature>
<accession>A0A3M7CEA9</accession>
<dbReference type="Pfam" id="PF03702">
    <property type="entry name" value="AnmK"/>
    <property type="match status" value="1"/>
</dbReference>
<dbReference type="InterPro" id="IPR005338">
    <property type="entry name" value="Anhydro_N_Ac-Mur_kinase"/>
</dbReference>
<gene>
    <name evidence="2" type="ORF">D0863_14915</name>
</gene>
<evidence type="ECO:0000256" key="1">
    <source>
        <dbReference type="SAM" id="MobiDB-lite"/>
    </source>
</evidence>
<dbReference type="GO" id="GO:0009254">
    <property type="term" value="P:peptidoglycan turnover"/>
    <property type="evidence" value="ECO:0007669"/>
    <property type="project" value="InterPro"/>
</dbReference>
<dbReference type="GO" id="GO:0005524">
    <property type="term" value="F:ATP binding"/>
    <property type="evidence" value="ECO:0007669"/>
    <property type="project" value="InterPro"/>
</dbReference>
<protein>
    <recommendedName>
        <fullName evidence="4">Anhydro-N-acetylmuramic acid kinase</fullName>
    </recommendedName>
</protein>
<proteinExistence type="predicted"/>